<dbReference type="NCBIfam" id="TIGR02504">
    <property type="entry name" value="NrdJ_Z"/>
    <property type="match status" value="1"/>
</dbReference>
<keyword evidence="10 13" id="KW-0170">Cobalt</keyword>
<dbReference type="InterPro" id="IPR024434">
    <property type="entry name" value="TSCPD_dom"/>
</dbReference>
<evidence type="ECO:0000256" key="5">
    <source>
        <dbReference type="ARBA" id="ARBA00022628"/>
    </source>
</evidence>
<dbReference type="Proteomes" id="UP001519654">
    <property type="component" value="Unassembled WGS sequence"/>
</dbReference>
<dbReference type="EC" id="1.17.4.1" evidence="3 13"/>
<keyword evidence="8 13" id="KW-0560">Oxidoreductase</keyword>
<proteinExistence type="inferred from homology"/>
<accession>A0ABS5YHY1</accession>
<dbReference type="EMBL" id="JAHKKG010000001">
    <property type="protein sequence ID" value="MBU2662329.1"/>
    <property type="molecule type" value="Genomic_DNA"/>
</dbReference>
<sequence length="969" mass="104493">MAGDGITAGRQRSRTNGSSAAGGGLRVERVWTTEGIHPYDEIEWERRDVVMTNWRDGSINFEQKGVEFPVAWSVNAANIVTTKYFRGAVGTADREWSLKQLIDRVVSTYRKAGEKNGYFATKADAELFDHELTWMLLHQVFSFNSPVWFNVGTKSPQQVSACFILSVDDSMDSILDWYKEEGLIFKGGSGSGVNLSRIRSSKELLSSGGTASGPVSFMRGADASAGTIKSGGATRRAAKMVILDVDHPDIEEFVRTKAREEDKIRALRDAGFDMDLGGDDIVSVQYQNANNSVRVSNEFMKAYEEGTEFGLRGRLDGEVIETIDAKKLFRDIAQAAWECADPGLQYDDTINDWHTNPETGRITASNPCSEYMSLDDSSCNLASLNLMKFLKADGGFETEKFVKSVEFIITAMEISISFADFPTEKIGVTTRAYRQLGIGYANIGALLMASGLPYDSEAGRSVAAAITSLMTGTAYRRSAELAGVVGPYEGYARNAEAHKRVMRKHAAASDDIRPVNAVATELARAATKQWQDGLKIGEKNGWRNAQASVLAPTGTIGLMMDCDTTGIEPDLALVKFKKLVGGGSMQIVNQTVPRALRTLGYPEEQVEAIVEHISDHGNVVDAPGLKPEHYSIFDCAMGERVIAPLGHVRMMAAVQPFISGAISKTVNMPESATVEEIEEIHYQGWKLGLKALAIYRDNCKVGQPLSAAGKKKNAATPEVPAAVAAEIEKVVEKVIEYRPVRKRLPKKRPSETVSFSVGGAEGYLTASSYPDDGLGEVFLKMSKQGSTLAGVMDAFSVAISIGLQYGVPLETYVGKFTNMRFEPAGMTDDPDVRMAASVMDYIFRRLALDFLPYDTRADLGIFTAKERAAQVQAEAAAEAAAVDQAVTTLAASAPVSAPVGAVSAPVEAKAPVAEPEKPAPTAVGSSTELLEIVMGQSADAPLCFTCGTKMRRAGSCYVCEGCGSTSGCS</sequence>
<gene>
    <name evidence="18" type="ORF">KOI35_02285</name>
</gene>
<name>A0ABS5YHY1_9ACTN</name>
<dbReference type="InterPro" id="IPR013678">
    <property type="entry name" value="RNR_2_N"/>
</dbReference>
<feature type="domain" description="TSCPD" evidence="17">
    <location>
        <begin position="745"/>
        <end position="848"/>
    </location>
</feature>
<evidence type="ECO:0000256" key="8">
    <source>
        <dbReference type="ARBA" id="ARBA00023002"/>
    </source>
</evidence>
<dbReference type="InterPro" id="IPR050862">
    <property type="entry name" value="RdRp_reductase_class-2"/>
</dbReference>
<keyword evidence="19" id="KW-1185">Reference proteome</keyword>
<evidence type="ECO:0000256" key="11">
    <source>
        <dbReference type="ARBA" id="ARBA00025437"/>
    </source>
</evidence>
<dbReference type="PANTHER" id="PTHR43371:SF1">
    <property type="entry name" value="RIBONUCLEOSIDE-DIPHOSPHATE REDUCTASE"/>
    <property type="match status" value="1"/>
</dbReference>
<keyword evidence="7 13" id="KW-0547">Nucleotide-binding</keyword>
<keyword evidence="9" id="KW-1015">Disulfide bond</keyword>
<evidence type="ECO:0000256" key="12">
    <source>
        <dbReference type="ARBA" id="ARBA00047754"/>
    </source>
</evidence>
<dbReference type="CDD" id="cd02888">
    <property type="entry name" value="RNR_II_dimer"/>
    <property type="match status" value="1"/>
</dbReference>
<dbReference type="Gene3D" id="3.20.70.20">
    <property type="match status" value="1"/>
</dbReference>
<evidence type="ECO:0000256" key="4">
    <source>
        <dbReference type="ARBA" id="ARBA00014409"/>
    </source>
</evidence>
<evidence type="ECO:0000256" key="2">
    <source>
        <dbReference type="ARBA" id="ARBA00007405"/>
    </source>
</evidence>
<dbReference type="PRINTS" id="PR01183">
    <property type="entry name" value="RIBORDTASEM1"/>
</dbReference>
<dbReference type="NCBIfam" id="NF005122">
    <property type="entry name" value="PRK06556.1"/>
    <property type="match status" value="1"/>
</dbReference>
<comment type="function">
    <text evidence="11 13">Catalyzes the reduction of ribonucleotides to deoxyribonucleotides. May function to provide a pool of deoxyribonucleotide precursors for DNA repair during oxygen limitation and/or for immediate growth after restoration of oxygen.</text>
</comment>
<feature type="domain" description="Ribonucleotide reductase class II vitamin B12-dependent N-terminal" evidence="16">
    <location>
        <begin position="49"/>
        <end position="139"/>
    </location>
</feature>
<evidence type="ECO:0000256" key="10">
    <source>
        <dbReference type="ARBA" id="ARBA00023285"/>
    </source>
</evidence>
<dbReference type="Pfam" id="PF02867">
    <property type="entry name" value="Ribonuc_red_lgC"/>
    <property type="match status" value="1"/>
</dbReference>
<dbReference type="InterPro" id="IPR013344">
    <property type="entry name" value="RNR_NrdJ/NrdZ"/>
</dbReference>
<dbReference type="InterPro" id="IPR000788">
    <property type="entry name" value="RNR_lg_C"/>
</dbReference>
<evidence type="ECO:0000313" key="18">
    <source>
        <dbReference type="EMBL" id="MBU2662329.1"/>
    </source>
</evidence>
<evidence type="ECO:0000256" key="1">
    <source>
        <dbReference type="ARBA" id="ARBA00001922"/>
    </source>
</evidence>
<evidence type="ECO:0000259" key="15">
    <source>
        <dbReference type="Pfam" id="PF02867"/>
    </source>
</evidence>
<evidence type="ECO:0000256" key="7">
    <source>
        <dbReference type="ARBA" id="ARBA00022741"/>
    </source>
</evidence>
<reference evidence="18 19" key="1">
    <citation type="submission" date="2021-06" db="EMBL/GenBank/DDBJ databases">
        <title>Actinoplanes lichenicola sp. nov., and Actinoplanes ovalisporus sp. nov., isolated from lichen in Thailand.</title>
        <authorList>
            <person name="Saeng-In P."/>
            <person name="Kanchanasin P."/>
            <person name="Yuki M."/>
            <person name="Kudo T."/>
            <person name="Ohkuma M."/>
            <person name="Phongsopitanun W."/>
            <person name="Tanasupawat S."/>
        </authorList>
    </citation>
    <scope>NUCLEOTIDE SEQUENCE [LARGE SCALE GENOMIC DNA]</scope>
    <source>
        <strain evidence="18 19">NBRC 110975</strain>
    </source>
</reference>
<keyword evidence="5 13" id="KW-0846">Cobalamin</keyword>
<comment type="catalytic activity">
    <reaction evidence="12 13">
        <text>a 2'-deoxyribonucleoside 5'-diphosphate + [thioredoxin]-disulfide + H2O = a ribonucleoside 5'-diphosphate + [thioredoxin]-dithiol</text>
        <dbReference type="Rhea" id="RHEA:23252"/>
        <dbReference type="Rhea" id="RHEA-COMP:10698"/>
        <dbReference type="Rhea" id="RHEA-COMP:10700"/>
        <dbReference type="ChEBI" id="CHEBI:15377"/>
        <dbReference type="ChEBI" id="CHEBI:29950"/>
        <dbReference type="ChEBI" id="CHEBI:50058"/>
        <dbReference type="ChEBI" id="CHEBI:57930"/>
        <dbReference type="ChEBI" id="CHEBI:73316"/>
        <dbReference type="EC" id="1.17.4.1"/>
    </reaction>
</comment>
<dbReference type="RefSeq" id="WP_215784295.1">
    <property type="nucleotide sequence ID" value="NZ_JAHKKG010000001.1"/>
</dbReference>
<evidence type="ECO:0000256" key="13">
    <source>
        <dbReference type="RuleBase" id="RU364064"/>
    </source>
</evidence>
<dbReference type="Pfam" id="PF12637">
    <property type="entry name" value="TSCPD"/>
    <property type="match status" value="1"/>
</dbReference>
<comment type="similarity">
    <text evidence="2 13">Belongs to the ribonucleoside diphosphate reductase class-2 family.</text>
</comment>
<dbReference type="PANTHER" id="PTHR43371">
    <property type="entry name" value="VITAMIN B12-DEPENDENT RIBONUCLEOTIDE REDUCTASE"/>
    <property type="match status" value="1"/>
</dbReference>
<comment type="caution">
    <text evidence="18">The sequence shown here is derived from an EMBL/GenBank/DDBJ whole genome shotgun (WGS) entry which is preliminary data.</text>
</comment>
<protein>
    <recommendedName>
        <fullName evidence="4 13">Vitamin B12-dependent ribonucleotide reductase</fullName>
        <ecNumber evidence="3 13">1.17.4.1</ecNumber>
    </recommendedName>
</protein>
<feature type="region of interest" description="Disordered" evidence="14">
    <location>
        <begin position="1"/>
        <end position="23"/>
    </location>
</feature>
<evidence type="ECO:0000256" key="14">
    <source>
        <dbReference type="SAM" id="MobiDB-lite"/>
    </source>
</evidence>
<dbReference type="GO" id="GO:0004748">
    <property type="term" value="F:ribonucleoside-diphosphate reductase activity, thioredoxin disulfide as acceptor"/>
    <property type="evidence" value="ECO:0007669"/>
    <property type="project" value="UniProtKB-EC"/>
</dbReference>
<evidence type="ECO:0000256" key="3">
    <source>
        <dbReference type="ARBA" id="ARBA00012274"/>
    </source>
</evidence>
<dbReference type="Pfam" id="PF08471">
    <property type="entry name" value="Ribonuc_red_2_N"/>
    <property type="match status" value="1"/>
</dbReference>
<feature type="domain" description="Ribonucleotide reductase large subunit C-terminal" evidence="15">
    <location>
        <begin position="160"/>
        <end position="695"/>
    </location>
</feature>
<keyword evidence="6 13" id="KW-0237">DNA synthesis</keyword>
<evidence type="ECO:0000259" key="16">
    <source>
        <dbReference type="Pfam" id="PF08471"/>
    </source>
</evidence>
<evidence type="ECO:0000256" key="9">
    <source>
        <dbReference type="ARBA" id="ARBA00023157"/>
    </source>
</evidence>
<evidence type="ECO:0000259" key="17">
    <source>
        <dbReference type="Pfam" id="PF12637"/>
    </source>
</evidence>
<evidence type="ECO:0000256" key="6">
    <source>
        <dbReference type="ARBA" id="ARBA00022634"/>
    </source>
</evidence>
<dbReference type="SUPFAM" id="SSF51998">
    <property type="entry name" value="PFL-like glycyl radical enzymes"/>
    <property type="match status" value="1"/>
</dbReference>
<evidence type="ECO:0000313" key="19">
    <source>
        <dbReference type="Proteomes" id="UP001519654"/>
    </source>
</evidence>
<comment type="cofactor">
    <cofactor evidence="1 13">
        <name>adenosylcob(III)alamin</name>
        <dbReference type="ChEBI" id="CHEBI:18408"/>
    </cofactor>
</comment>
<organism evidence="18 19">
    <name type="scientific">Paractinoplanes bogorensis</name>
    <dbReference type="NCBI Taxonomy" id="1610840"/>
    <lineage>
        <taxon>Bacteria</taxon>
        <taxon>Bacillati</taxon>
        <taxon>Actinomycetota</taxon>
        <taxon>Actinomycetes</taxon>
        <taxon>Micromonosporales</taxon>
        <taxon>Micromonosporaceae</taxon>
        <taxon>Paractinoplanes</taxon>
    </lineage>
</organism>